<proteinExistence type="predicted"/>
<dbReference type="Proteomes" id="UP000273278">
    <property type="component" value="Chromosome"/>
</dbReference>
<dbReference type="OMA" id="PDISEHA"/>
<protein>
    <submittedName>
        <fullName evidence="1">Uncharacterized protein</fullName>
    </submittedName>
</protein>
<organism evidence="1 2">
    <name type="scientific">Methanomethylophilus alvi</name>
    <dbReference type="NCBI Taxonomy" id="1291540"/>
    <lineage>
        <taxon>Archaea</taxon>
        <taxon>Methanobacteriati</taxon>
        <taxon>Thermoplasmatota</taxon>
        <taxon>Thermoplasmata</taxon>
        <taxon>Methanomassiliicoccales</taxon>
        <taxon>Methanomethylophilaceae</taxon>
        <taxon>Methanomethylophilus</taxon>
    </lineage>
</organism>
<evidence type="ECO:0000313" key="2">
    <source>
        <dbReference type="Proteomes" id="UP000273278"/>
    </source>
</evidence>
<dbReference type="AlphaFoldDB" id="A0A3G3IHM9"/>
<evidence type="ECO:0000313" key="1">
    <source>
        <dbReference type="EMBL" id="AYQ55012.1"/>
    </source>
</evidence>
<dbReference type="Gene3D" id="3.30.2010.10">
    <property type="entry name" value="Metalloproteases ('zincins'), catalytic domain"/>
    <property type="match status" value="1"/>
</dbReference>
<accession>A0A3G3IHM9</accession>
<dbReference type="EMBL" id="CP017686">
    <property type="protein sequence ID" value="AYQ55012.1"/>
    <property type="molecule type" value="Genomic_DNA"/>
</dbReference>
<reference evidence="1 2" key="1">
    <citation type="submission" date="2016-10" db="EMBL/GenBank/DDBJ databases">
        <title>Complete genome of the TMA-utilizing, human hosted archaeon Methanomethylophilus alvus Gen. nov, sp. nov., strain Mx-05, derived from a pure culture.</title>
        <authorList>
            <person name="Brugere J.-F."/>
            <person name="Ben Hania W."/>
            <person name="Chaudhary P.P."/>
            <person name="Gaci N."/>
            <person name="Borrel G."/>
            <person name="Cao Van Tuat L."/>
            <person name="Fardeau M.-L."/>
            <person name="Harris H.M.B."/>
            <person name="O'Toole P.W."/>
            <person name="Ollivier B."/>
        </authorList>
    </citation>
    <scope>NUCLEOTIDE SEQUENCE [LARGE SCALE GENOMIC DNA]</scope>
    <source>
        <strain evidence="1 2">Mx-05</strain>
    </source>
</reference>
<gene>
    <name evidence="1" type="ORF">BKD89_04240</name>
</gene>
<sequence length="238" mass="27785">MSENDQRLLAIANSAAYRRGTEVLEAGFESNRDFSYRWRTDGKKIAVLYIPDYLDKAPDRVLLEFVEAAIDHIQGRETALGGEYMRYTTSDGFIQEKRPVFLKRSRNLARTDTGKVRNIYDAVQRLLDGGLLTPDDLDDTYFTWTSAPNYTRLGYCQQMFRVVAVSSVLDDVSIPEYVFDFVVYHECLHLRQGYRPFNRHPHDPEFHRQEKLYPMYREAEAYLKKIPLMRKGGHPRKG</sequence>
<dbReference type="GeneID" id="41321649"/>
<name>A0A3G3IHM9_9ARCH</name>
<dbReference type="RefSeq" id="WP_015504751.1">
    <property type="nucleotide sequence ID" value="NZ_CAYARL010000027.1"/>
</dbReference>